<evidence type="ECO:0000313" key="5">
    <source>
        <dbReference type="Proteomes" id="UP000235653"/>
    </source>
</evidence>
<dbReference type="AlphaFoldDB" id="A0A2P5P804"/>
<dbReference type="InterPro" id="IPR047661">
    <property type="entry name" value="IstB"/>
</dbReference>
<feature type="domain" description="IstB-like ATP-binding" evidence="3">
    <location>
        <begin position="11"/>
        <end position="211"/>
    </location>
</feature>
<dbReference type="PIRSF" id="PIRSF003073">
    <property type="entry name" value="DNAC_TnpB_IstB"/>
    <property type="match status" value="1"/>
</dbReference>
<dbReference type="InterPro" id="IPR027417">
    <property type="entry name" value="P-loop_NTPase"/>
</dbReference>
<dbReference type="InterPro" id="IPR028350">
    <property type="entry name" value="DNAC/IstB-like"/>
</dbReference>
<dbReference type="OrthoDB" id="8064373at2"/>
<sequence>MSNDLQIRSFLKRLRLPVVAQNYSRLAEEAAANNQTFQDYLFALLEGEVIQREDHAQKLRLLRALFPVIKSLDNFDFSAIPSANKAPILELSRSTFIDRRENVILIGSYGTDKTHLAISLAASTCRQGKKVRFYTVAGLINELLEAGSKLKLGKLESALAKCDLILLDELGFVPFGKEGAEALFTFCSSRYERSSLIITTNLDFARWKEIFN</sequence>
<keyword evidence="1" id="KW-0547">Nucleotide-binding</keyword>
<evidence type="ECO:0000256" key="2">
    <source>
        <dbReference type="ARBA" id="ARBA00022840"/>
    </source>
</evidence>
<dbReference type="CDD" id="cd00009">
    <property type="entry name" value="AAA"/>
    <property type="match status" value="1"/>
</dbReference>
<name>A0A2P5P804_9CHLR</name>
<dbReference type="PANTHER" id="PTHR30050">
    <property type="entry name" value="CHROMOSOMAL REPLICATION INITIATOR PROTEIN DNAA"/>
    <property type="match status" value="1"/>
</dbReference>
<organism evidence="4 5">
    <name type="scientific">Dehalogenimonas etheniformans</name>
    <dbReference type="NCBI Taxonomy" id="1536648"/>
    <lineage>
        <taxon>Bacteria</taxon>
        <taxon>Bacillati</taxon>
        <taxon>Chloroflexota</taxon>
        <taxon>Dehalococcoidia</taxon>
        <taxon>Dehalococcoidales</taxon>
        <taxon>Dehalococcoidaceae</taxon>
        <taxon>Dehalogenimonas</taxon>
    </lineage>
</organism>
<dbReference type="Pfam" id="PF01695">
    <property type="entry name" value="IstB_IS21"/>
    <property type="match status" value="1"/>
</dbReference>
<dbReference type="NCBIfam" id="NF038214">
    <property type="entry name" value="IS21_help_AAA"/>
    <property type="match status" value="1"/>
</dbReference>
<evidence type="ECO:0000259" key="3">
    <source>
        <dbReference type="Pfam" id="PF01695"/>
    </source>
</evidence>
<dbReference type="SUPFAM" id="SSF52540">
    <property type="entry name" value="P-loop containing nucleoside triphosphate hydrolases"/>
    <property type="match status" value="1"/>
</dbReference>
<proteinExistence type="predicted"/>
<reference evidence="4 5" key="1">
    <citation type="journal article" date="2017" name="ISME J.">
        <title>Grape pomace compost harbors organohalide-respiring Dehalogenimonas species with novel reductive dehalogenase genes.</title>
        <authorList>
            <person name="Yang Y."/>
            <person name="Higgins S.A."/>
            <person name="Yan J."/>
            <person name="Simsir B."/>
            <person name="Chourey K."/>
            <person name="Iyer R."/>
            <person name="Hettich R.L."/>
            <person name="Baldwin B."/>
            <person name="Ogles D.M."/>
            <person name="Loffler F.E."/>
        </authorList>
    </citation>
    <scope>NUCLEOTIDE SEQUENCE [LARGE SCALE GENOMIC DNA]</scope>
    <source>
        <strain evidence="4 5">GP</strain>
    </source>
</reference>
<dbReference type="Gene3D" id="3.40.50.300">
    <property type="entry name" value="P-loop containing nucleotide triphosphate hydrolases"/>
    <property type="match status" value="1"/>
</dbReference>
<dbReference type="InterPro" id="IPR002611">
    <property type="entry name" value="IstB_ATP-bd"/>
</dbReference>
<keyword evidence="2" id="KW-0067">ATP-binding</keyword>
<dbReference type="PANTHER" id="PTHR30050:SF4">
    <property type="entry name" value="ATP-BINDING PROTEIN RV3427C IN INSERTION SEQUENCE-RELATED"/>
    <property type="match status" value="1"/>
</dbReference>
<dbReference type="RefSeq" id="WP_102331824.1">
    <property type="nucleotide sequence ID" value="NZ_CP058566.2"/>
</dbReference>
<protein>
    <submittedName>
        <fullName evidence="4">AAA family ATPase</fullName>
    </submittedName>
</protein>
<comment type="caution">
    <text evidence="4">The sequence shown here is derived from an EMBL/GenBank/DDBJ whole genome shotgun (WGS) entry which is preliminary data.</text>
</comment>
<evidence type="ECO:0000313" key="4">
    <source>
        <dbReference type="EMBL" id="PPD58416.1"/>
    </source>
</evidence>
<dbReference type="EMBL" id="JQAN02000008">
    <property type="protein sequence ID" value="PPD58416.1"/>
    <property type="molecule type" value="Genomic_DNA"/>
</dbReference>
<evidence type="ECO:0000256" key="1">
    <source>
        <dbReference type="ARBA" id="ARBA00022741"/>
    </source>
</evidence>
<accession>A0A2P5P804</accession>
<gene>
    <name evidence="4" type="ORF">JP09_004750</name>
</gene>
<dbReference type="GO" id="GO:0006260">
    <property type="term" value="P:DNA replication"/>
    <property type="evidence" value="ECO:0007669"/>
    <property type="project" value="TreeGrafter"/>
</dbReference>
<keyword evidence="5" id="KW-1185">Reference proteome</keyword>
<dbReference type="Proteomes" id="UP000235653">
    <property type="component" value="Unassembled WGS sequence"/>
</dbReference>
<dbReference type="GO" id="GO:0005524">
    <property type="term" value="F:ATP binding"/>
    <property type="evidence" value="ECO:0007669"/>
    <property type="project" value="UniProtKB-KW"/>
</dbReference>